<dbReference type="PANTHER" id="PTHR43800">
    <property type="entry name" value="PEPTIDYL-LYSINE N-ACETYLTRANSFERASE YJAB"/>
    <property type="match status" value="1"/>
</dbReference>
<dbReference type="GO" id="GO:0016747">
    <property type="term" value="F:acyltransferase activity, transferring groups other than amino-acyl groups"/>
    <property type="evidence" value="ECO:0007669"/>
    <property type="project" value="InterPro"/>
</dbReference>
<evidence type="ECO:0000313" key="4">
    <source>
        <dbReference type="EMBL" id="QCT22566.1"/>
    </source>
</evidence>
<gene>
    <name evidence="4" type="ORF">FEM41_01100</name>
</gene>
<protein>
    <submittedName>
        <fullName evidence="4">GNAT family N-acetyltransferase</fullName>
    </submittedName>
</protein>
<evidence type="ECO:0000256" key="2">
    <source>
        <dbReference type="ARBA" id="ARBA00023315"/>
    </source>
</evidence>
<proteinExistence type="predicted"/>
<dbReference type="RefSeq" id="WP_138099073.1">
    <property type="nucleotide sequence ID" value="NZ_CP040428.1"/>
</dbReference>
<dbReference type="InterPro" id="IPR016181">
    <property type="entry name" value="Acyl_CoA_acyltransferase"/>
</dbReference>
<dbReference type="PROSITE" id="PS51186">
    <property type="entry name" value="GNAT"/>
    <property type="match status" value="1"/>
</dbReference>
<dbReference type="CDD" id="cd04301">
    <property type="entry name" value="NAT_SF"/>
    <property type="match status" value="1"/>
</dbReference>
<dbReference type="PANTHER" id="PTHR43800:SF1">
    <property type="entry name" value="PEPTIDYL-LYSINE N-ACETYLTRANSFERASE YJAB"/>
    <property type="match status" value="1"/>
</dbReference>
<dbReference type="SUPFAM" id="SSF55729">
    <property type="entry name" value="Acyl-CoA N-acyltransferases (Nat)"/>
    <property type="match status" value="1"/>
</dbReference>
<keyword evidence="2" id="KW-0012">Acyltransferase</keyword>
<evidence type="ECO:0000259" key="3">
    <source>
        <dbReference type="PROSITE" id="PS51186"/>
    </source>
</evidence>
<dbReference type="EMBL" id="CP040428">
    <property type="protein sequence ID" value="QCT22566.1"/>
    <property type="molecule type" value="Genomic_DNA"/>
</dbReference>
<evidence type="ECO:0000313" key="5">
    <source>
        <dbReference type="Proteomes" id="UP000302163"/>
    </source>
</evidence>
<reference evidence="4 5" key="1">
    <citation type="submission" date="2019-05" db="EMBL/GenBank/DDBJ databases">
        <title>Complete genome sequence of Izhakiella calystegiae KSNA2, an endophyte isolated from beach morning glory (Calystegia soldanella).</title>
        <authorList>
            <person name="Jiang L."/>
            <person name="Jeong J.C."/>
            <person name="Kim C.Y."/>
            <person name="Kim D.H."/>
            <person name="Kim S.W."/>
            <person name="Lee j."/>
        </authorList>
    </citation>
    <scope>NUCLEOTIDE SEQUENCE [LARGE SCALE GENOMIC DNA]</scope>
    <source>
        <strain evidence="4 5">KSNA2</strain>
    </source>
</reference>
<feature type="domain" description="N-acetyltransferase" evidence="3">
    <location>
        <begin position="2"/>
        <end position="147"/>
    </location>
</feature>
<dbReference type="Proteomes" id="UP000302163">
    <property type="component" value="Chromosome"/>
</dbReference>
<organism evidence="4 5">
    <name type="scientific">Jejubacter calystegiae</name>
    <dbReference type="NCBI Taxonomy" id="2579935"/>
    <lineage>
        <taxon>Bacteria</taxon>
        <taxon>Pseudomonadati</taxon>
        <taxon>Pseudomonadota</taxon>
        <taxon>Gammaproteobacteria</taxon>
        <taxon>Enterobacterales</taxon>
        <taxon>Enterobacteriaceae</taxon>
        <taxon>Jejubacter</taxon>
    </lineage>
</organism>
<name>A0A4P8YQZ6_9ENTR</name>
<accession>A0A4P8YQZ6</accession>
<dbReference type="Gene3D" id="3.40.630.30">
    <property type="match status" value="1"/>
</dbReference>
<keyword evidence="1 4" id="KW-0808">Transferase</keyword>
<keyword evidence="5" id="KW-1185">Reference proteome</keyword>
<evidence type="ECO:0000256" key="1">
    <source>
        <dbReference type="ARBA" id="ARBA00022679"/>
    </source>
</evidence>
<dbReference type="AlphaFoldDB" id="A0A4P8YQZ6"/>
<dbReference type="InterPro" id="IPR000182">
    <property type="entry name" value="GNAT_dom"/>
</dbReference>
<dbReference type="OrthoDB" id="9789605at2"/>
<dbReference type="Pfam" id="PF13673">
    <property type="entry name" value="Acetyltransf_10"/>
    <property type="match status" value="1"/>
</dbReference>
<sequence length="147" mass="16527">MNHIIRATPQLFPALVDVWEASVRATHHFLPEGEIETLRPLVRDCYMPALQVFAYLNEQNIPLGFMGAGDDRLEMLFVAPEARGQGIGKTLLCYGVEVCGVQELDVNEQNPQACDFYRHMGFEVVGRSERDGEGRPFPLLHMRLVAA</sequence>
<dbReference type="KEGG" id="izh:FEM41_01100"/>